<dbReference type="AlphaFoldDB" id="A0A1I4B4C2"/>
<evidence type="ECO:0000256" key="1">
    <source>
        <dbReference type="ARBA" id="ARBA00022649"/>
    </source>
</evidence>
<organism evidence="2 3">
    <name type="scientific">Methylorubrum salsuginis</name>
    <dbReference type="NCBI Taxonomy" id="414703"/>
    <lineage>
        <taxon>Bacteria</taxon>
        <taxon>Pseudomonadati</taxon>
        <taxon>Pseudomonadota</taxon>
        <taxon>Alphaproteobacteria</taxon>
        <taxon>Hyphomicrobiales</taxon>
        <taxon>Methylobacteriaceae</taxon>
        <taxon>Methylorubrum</taxon>
    </lineage>
</organism>
<dbReference type="Proteomes" id="UP000198804">
    <property type="component" value="Unassembled WGS sequence"/>
</dbReference>
<accession>A0A1I4B4C2</accession>
<dbReference type="EMBL" id="FOSV01000003">
    <property type="protein sequence ID" value="SFK63554.1"/>
    <property type="molecule type" value="Genomic_DNA"/>
</dbReference>
<dbReference type="STRING" id="414703.SAMN04488125_10333"/>
<name>A0A1I4B4C2_9HYPH</name>
<dbReference type="InterPro" id="IPR052747">
    <property type="entry name" value="TA_system_RelE_toxin"/>
</dbReference>
<keyword evidence="1" id="KW-1277">Toxin-antitoxin system</keyword>
<proteinExistence type="predicted"/>
<dbReference type="SUPFAM" id="SSF143011">
    <property type="entry name" value="RelE-like"/>
    <property type="match status" value="1"/>
</dbReference>
<keyword evidence="3" id="KW-1185">Reference proteome</keyword>
<dbReference type="InterPro" id="IPR035093">
    <property type="entry name" value="RelE/ParE_toxin_dom_sf"/>
</dbReference>
<dbReference type="Pfam" id="PF05016">
    <property type="entry name" value="ParE_toxin"/>
    <property type="match status" value="1"/>
</dbReference>
<reference evidence="3" key="1">
    <citation type="submission" date="2016-10" db="EMBL/GenBank/DDBJ databases">
        <authorList>
            <person name="Varghese N."/>
            <person name="Submissions S."/>
        </authorList>
    </citation>
    <scope>NUCLEOTIDE SEQUENCE [LARGE SCALE GENOMIC DNA]</scope>
    <source>
        <strain evidence="3">CGMCC 1.6474</strain>
    </source>
</reference>
<dbReference type="PANTHER" id="PTHR38813">
    <property type="match status" value="1"/>
</dbReference>
<dbReference type="Gene3D" id="3.30.2310.20">
    <property type="entry name" value="RelE-like"/>
    <property type="match status" value="1"/>
</dbReference>
<evidence type="ECO:0000313" key="3">
    <source>
        <dbReference type="Proteomes" id="UP000198804"/>
    </source>
</evidence>
<sequence length="85" mass="9561">MGRSVVFTRAAARVLSRMPRNTEELIRGKLRQLADDPSALANNVKALKGGEERYRLRVGDWRAVFTIEPDRIIVHEVGPRGSIYG</sequence>
<dbReference type="RefSeq" id="WP_244535307.1">
    <property type="nucleotide sequence ID" value="NZ_FOSV01000003.1"/>
</dbReference>
<protein>
    <submittedName>
        <fullName evidence="2">mRNA interferase RelE/StbE</fullName>
    </submittedName>
</protein>
<gene>
    <name evidence="2" type="ORF">SAMN04488125_10333</name>
</gene>
<dbReference type="InterPro" id="IPR007712">
    <property type="entry name" value="RelE/ParE_toxin"/>
</dbReference>
<evidence type="ECO:0000313" key="2">
    <source>
        <dbReference type="EMBL" id="SFK63554.1"/>
    </source>
</evidence>
<dbReference type="PANTHER" id="PTHR38813:SF1">
    <property type="entry name" value="TOXIN RELE1-RELATED"/>
    <property type="match status" value="1"/>
</dbReference>